<gene>
    <name evidence="3" type="ORF">IC234_00260</name>
</gene>
<dbReference type="EMBL" id="JACXAC010000001">
    <property type="protein sequence ID" value="MBD2720541.1"/>
    <property type="molecule type" value="Genomic_DNA"/>
</dbReference>
<feature type="compositionally biased region" description="Low complexity" evidence="1">
    <location>
        <begin position="117"/>
        <end position="154"/>
    </location>
</feature>
<evidence type="ECO:0000313" key="4">
    <source>
        <dbReference type="Proteomes" id="UP000606003"/>
    </source>
</evidence>
<comment type="caution">
    <text evidence="3">The sequence shown here is derived from an EMBL/GenBank/DDBJ whole genome shotgun (WGS) entry which is preliminary data.</text>
</comment>
<sequence length="577" mass="59751">MTDREPDDLYDALRRRLADHGQEPPAPLWANIRAQLPPPVAAPQLRKRSHKRTAAALLLLLLAVVGTVGWQWWRVGQRRELAQQAARRADQQNQLATVQPGTAQAPDAARSGSASEGPVAGVAPASDAASSSAPTSATPAVAAAGEAAPGTATPRNAVAGDGTGPVSGPGSTGAVVASGAITAASRPAVKTATGRTEGIAMVGRSARKRRFAAALVKPATEDQEAASAARPGPAGRPVNVAAVTVAVVAPRAAASEEAGRMNDIGATPGSQSGLANGEMGSTQAAADAGISSREAASSTWTSPLALRRATLSPVEMAALRLALPADTLPRLPAVPVRRWAVQVVGGPAYTYRHLSQSNDLAYNAPSSPTPNTIRSFDTAGSVREQQEQAGTGLALALQVRRVLSGRWSLSAGLGYQEYALQRTYDEVKAITSSIPPVVVSNPRPPVTTYVFTQSTYRDTYRFLTVPVRLSYVLGATKKLSYAFSGGADAAFYLGGNSAGSDAARHAWGPGADGPNRALNLSLSGGLDVRYRVAPRLELLAQPSATYFLNSLAKPVSGLTPRHLLGAGVLLGVSYDWR</sequence>
<organism evidence="3 4">
    <name type="scientific">Hymenobacter armeniacus</name>
    <dbReference type="NCBI Taxonomy" id="2771358"/>
    <lineage>
        <taxon>Bacteria</taxon>
        <taxon>Pseudomonadati</taxon>
        <taxon>Bacteroidota</taxon>
        <taxon>Cytophagia</taxon>
        <taxon>Cytophagales</taxon>
        <taxon>Hymenobacteraceae</taxon>
        <taxon>Hymenobacter</taxon>
    </lineage>
</organism>
<keyword evidence="2" id="KW-0812">Transmembrane</keyword>
<keyword evidence="4" id="KW-1185">Reference proteome</keyword>
<evidence type="ECO:0000256" key="2">
    <source>
        <dbReference type="SAM" id="Phobius"/>
    </source>
</evidence>
<keyword evidence="2" id="KW-1133">Transmembrane helix</keyword>
<feature type="compositionally biased region" description="Gly residues" evidence="1">
    <location>
        <begin position="161"/>
        <end position="171"/>
    </location>
</feature>
<dbReference type="RefSeq" id="WP_190921833.1">
    <property type="nucleotide sequence ID" value="NZ_JACXAC010000001.1"/>
</dbReference>
<evidence type="ECO:0000313" key="3">
    <source>
        <dbReference type="EMBL" id="MBD2720541.1"/>
    </source>
</evidence>
<accession>A0ABR8JP29</accession>
<reference evidence="3 4" key="1">
    <citation type="submission" date="2020-09" db="EMBL/GenBank/DDBJ databases">
        <authorList>
            <person name="Kim M.K."/>
        </authorList>
    </citation>
    <scope>NUCLEOTIDE SEQUENCE [LARGE SCALE GENOMIC DNA]</scope>
    <source>
        <strain evidence="3 4">BT189</strain>
    </source>
</reference>
<keyword evidence="2" id="KW-0472">Membrane</keyword>
<name>A0ABR8JP29_9BACT</name>
<feature type="region of interest" description="Disordered" evidence="1">
    <location>
        <begin position="92"/>
        <end position="171"/>
    </location>
</feature>
<proteinExistence type="predicted"/>
<evidence type="ECO:0008006" key="5">
    <source>
        <dbReference type="Google" id="ProtNLM"/>
    </source>
</evidence>
<feature type="transmembrane region" description="Helical" evidence="2">
    <location>
        <begin position="54"/>
        <end position="73"/>
    </location>
</feature>
<protein>
    <recommendedName>
        <fullName evidence="5">Outer membrane protein beta-barrel domain-containing protein</fullName>
    </recommendedName>
</protein>
<dbReference type="Proteomes" id="UP000606003">
    <property type="component" value="Unassembled WGS sequence"/>
</dbReference>
<evidence type="ECO:0000256" key="1">
    <source>
        <dbReference type="SAM" id="MobiDB-lite"/>
    </source>
</evidence>